<dbReference type="InterPro" id="IPR050767">
    <property type="entry name" value="Sel1_AlgK"/>
</dbReference>
<sequence length="625" mass="71553">MTSDLITDLSNFEILEPIGDGSFGTVFLVQSIETRKLYAAKVSKFSYESTNERRYLFKEISILSRARHPAILPLIGFNPENFQRQNNPTFITEFIPNGSLSKLMSENPQIPLPKKYIIILGIAQGMNYLHSQKILHLDLKPNNILLDQNLYPRICDFGESRLTNLTNVDISNSGYTATPFYTAPEIFSERTFSLKSDVFSFGIIFYEILSGKPPYNRYKSVNKLKNEIKKGKRPDLAFITDKHIQNFLKKCWSPYPNKRPTFKEVIEEVKLERYRQLMRITDQEVDRYLSLFGERLNMINERDLIKEKVKYGDIDSICRYARMHYKGEKVPIDKKKAAEYYKIAADKGSPSAMYNYAYMLQHGDGIPVNKSESIRYYKMAIEHGNSSAMNSYALMLKKGEGVKPNKSEAVRYYKMSMNTGNSVAMNSCAIMLQHGEGIPVNKNEAVRHYKMGIEHGNVSSMNNYARMLHHGEGVDVNKSEAIRLYKMAIEKGNAAAMNSYGYLLQHGDGVQLDKREAIRYYKMAIEKGNDMAMNNYACMLKNGEGAPVNRSEAIRYFKLAIEKGNASAMFNYATMLERGDGIRLNKTEAKNEAIRYYKMAADRGHAAAMTKYATLSDFNQYDDFY</sequence>
<evidence type="ECO:0000313" key="7">
    <source>
        <dbReference type="EMBL" id="KAK8847311.1"/>
    </source>
</evidence>
<proteinExistence type="inferred from homology"/>
<dbReference type="Pfam" id="PF00069">
    <property type="entry name" value="Pkinase"/>
    <property type="match status" value="1"/>
</dbReference>
<evidence type="ECO:0000256" key="5">
    <source>
        <dbReference type="PROSITE-ProRule" id="PRU10141"/>
    </source>
</evidence>
<dbReference type="SUPFAM" id="SSF56112">
    <property type="entry name" value="Protein kinase-like (PK-like)"/>
    <property type="match status" value="1"/>
</dbReference>
<name>A0ABR2HIK3_9EUKA</name>
<protein>
    <recommendedName>
        <fullName evidence="6">Protein kinase domain-containing protein</fullName>
    </recommendedName>
</protein>
<dbReference type="PRINTS" id="PR00109">
    <property type="entry name" value="TYRKINASE"/>
</dbReference>
<keyword evidence="1" id="KW-0418">Kinase</keyword>
<dbReference type="InterPro" id="IPR000719">
    <property type="entry name" value="Prot_kinase_dom"/>
</dbReference>
<dbReference type="PROSITE" id="PS00107">
    <property type="entry name" value="PROTEIN_KINASE_ATP"/>
    <property type="match status" value="1"/>
</dbReference>
<feature type="domain" description="Protein kinase" evidence="6">
    <location>
        <begin position="12"/>
        <end position="271"/>
    </location>
</feature>
<dbReference type="InterPro" id="IPR011990">
    <property type="entry name" value="TPR-like_helical_dom_sf"/>
</dbReference>
<keyword evidence="1" id="KW-0723">Serine/threonine-protein kinase</keyword>
<evidence type="ECO:0000256" key="3">
    <source>
        <dbReference type="ARBA" id="ARBA00022840"/>
    </source>
</evidence>
<keyword evidence="3 5" id="KW-0067">ATP-binding</keyword>
<dbReference type="InterPro" id="IPR011009">
    <property type="entry name" value="Kinase-like_dom_sf"/>
</dbReference>
<dbReference type="InterPro" id="IPR008271">
    <property type="entry name" value="Ser/Thr_kinase_AS"/>
</dbReference>
<dbReference type="Proteomes" id="UP001470230">
    <property type="component" value="Unassembled WGS sequence"/>
</dbReference>
<dbReference type="PROSITE" id="PS50011">
    <property type="entry name" value="PROTEIN_KINASE_DOM"/>
    <property type="match status" value="1"/>
</dbReference>
<evidence type="ECO:0000256" key="2">
    <source>
        <dbReference type="ARBA" id="ARBA00022741"/>
    </source>
</evidence>
<dbReference type="SUPFAM" id="SSF81901">
    <property type="entry name" value="HCP-like"/>
    <property type="match status" value="2"/>
</dbReference>
<reference evidence="7 8" key="1">
    <citation type="submission" date="2024-04" db="EMBL/GenBank/DDBJ databases">
        <title>Tritrichomonas musculus Genome.</title>
        <authorList>
            <person name="Alves-Ferreira E."/>
            <person name="Grigg M."/>
            <person name="Lorenzi H."/>
            <person name="Galac M."/>
        </authorList>
    </citation>
    <scope>NUCLEOTIDE SEQUENCE [LARGE SCALE GENOMIC DNA]</scope>
    <source>
        <strain evidence="7 8">EAF2021</strain>
    </source>
</reference>
<keyword evidence="8" id="KW-1185">Reference proteome</keyword>
<dbReference type="Pfam" id="PF08238">
    <property type="entry name" value="Sel1"/>
    <property type="match status" value="8"/>
</dbReference>
<dbReference type="InterPro" id="IPR006597">
    <property type="entry name" value="Sel1-like"/>
</dbReference>
<evidence type="ECO:0000256" key="4">
    <source>
        <dbReference type="ARBA" id="ARBA00038101"/>
    </source>
</evidence>
<evidence type="ECO:0000259" key="6">
    <source>
        <dbReference type="PROSITE" id="PS50011"/>
    </source>
</evidence>
<keyword evidence="2 5" id="KW-0547">Nucleotide-binding</keyword>
<dbReference type="Gene3D" id="1.25.40.10">
    <property type="entry name" value="Tetratricopeptide repeat domain"/>
    <property type="match status" value="2"/>
</dbReference>
<organism evidence="7 8">
    <name type="scientific">Tritrichomonas musculus</name>
    <dbReference type="NCBI Taxonomy" id="1915356"/>
    <lineage>
        <taxon>Eukaryota</taxon>
        <taxon>Metamonada</taxon>
        <taxon>Parabasalia</taxon>
        <taxon>Tritrichomonadida</taxon>
        <taxon>Tritrichomonadidae</taxon>
        <taxon>Tritrichomonas</taxon>
    </lineage>
</organism>
<dbReference type="PROSITE" id="PS00108">
    <property type="entry name" value="PROTEIN_KINASE_ST"/>
    <property type="match status" value="1"/>
</dbReference>
<evidence type="ECO:0000256" key="1">
    <source>
        <dbReference type="ARBA" id="ARBA00022527"/>
    </source>
</evidence>
<dbReference type="PANTHER" id="PTHR11102:SF160">
    <property type="entry name" value="ERAD-ASSOCIATED E3 UBIQUITIN-PROTEIN LIGASE COMPONENT HRD3"/>
    <property type="match status" value="1"/>
</dbReference>
<dbReference type="InterPro" id="IPR017441">
    <property type="entry name" value="Protein_kinase_ATP_BS"/>
</dbReference>
<evidence type="ECO:0000313" key="8">
    <source>
        <dbReference type="Proteomes" id="UP001470230"/>
    </source>
</evidence>
<comment type="caution">
    <text evidence="7">The sequence shown here is derived from an EMBL/GenBank/DDBJ whole genome shotgun (WGS) entry which is preliminary data.</text>
</comment>
<dbReference type="PANTHER" id="PTHR11102">
    <property type="entry name" value="SEL-1-LIKE PROTEIN"/>
    <property type="match status" value="1"/>
</dbReference>
<feature type="binding site" evidence="5">
    <location>
        <position position="41"/>
    </location>
    <ligand>
        <name>ATP</name>
        <dbReference type="ChEBI" id="CHEBI:30616"/>
    </ligand>
</feature>
<comment type="similarity">
    <text evidence="4">Belongs to the sel-1 family.</text>
</comment>
<dbReference type="InterPro" id="IPR001245">
    <property type="entry name" value="Ser-Thr/Tyr_kinase_cat_dom"/>
</dbReference>
<gene>
    <name evidence="7" type="ORF">M9Y10_019898</name>
</gene>
<dbReference type="SMART" id="SM00220">
    <property type="entry name" value="S_TKc"/>
    <property type="match status" value="1"/>
</dbReference>
<accession>A0ABR2HIK3</accession>
<dbReference type="SMART" id="SM00671">
    <property type="entry name" value="SEL1"/>
    <property type="match status" value="8"/>
</dbReference>
<dbReference type="Gene3D" id="1.10.510.10">
    <property type="entry name" value="Transferase(Phosphotransferase) domain 1"/>
    <property type="match status" value="1"/>
</dbReference>
<dbReference type="EMBL" id="JAPFFF010000028">
    <property type="protein sequence ID" value="KAK8847311.1"/>
    <property type="molecule type" value="Genomic_DNA"/>
</dbReference>
<keyword evidence="1" id="KW-0808">Transferase</keyword>